<proteinExistence type="predicted"/>
<organism evidence="2 3">
    <name type="scientific">Brassica carinata</name>
    <name type="common">Ethiopian mustard</name>
    <name type="synonym">Abyssinian cabbage</name>
    <dbReference type="NCBI Taxonomy" id="52824"/>
    <lineage>
        <taxon>Eukaryota</taxon>
        <taxon>Viridiplantae</taxon>
        <taxon>Streptophyta</taxon>
        <taxon>Embryophyta</taxon>
        <taxon>Tracheophyta</taxon>
        <taxon>Spermatophyta</taxon>
        <taxon>Magnoliopsida</taxon>
        <taxon>eudicotyledons</taxon>
        <taxon>Gunneridae</taxon>
        <taxon>Pentapetalae</taxon>
        <taxon>rosids</taxon>
        <taxon>malvids</taxon>
        <taxon>Brassicales</taxon>
        <taxon>Brassicaceae</taxon>
        <taxon>Brassiceae</taxon>
        <taxon>Brassica</taxon>
    </lineage>
</organism>
<name>A0A8X8B6Q4_BRACI</name>
<feature type="transmembrane region" description="Helical" evidence="1">
    <location>
        <begin position="21"/>
        <end position="42"/>
    </location>
</feature>
<keyword evidence="1" id="KW-0472">Membrane</keyword>
<accession>A0A8X8B6Q4</accession>
<dbReference type="EMBL" id="JAAMPC010000003">
    <property type="protein sequence ID" value="KAG2323543.1"/>
    <property type="molecule type" value="Genomic_DNA"/>
</dbReference>
<keyword evidence="1" id="KW-0812">Transmembrane</keyword>
<comment type="caution">
    <text evidence="2">The sequence shown here is derived from an EMBL/GenBank/DDBJ whole genome shotgun (WGS) entry which is preliminary data.</text>
</comment>
<reference evidence="2 3" key="1">
    <citation type="submission" date="2020-02" db="EMBL/GenBank/DDBJ databases">
        <authorList>
            <person name="Ma Q."/>
            <person name="Huang Y."/>
            <person name="Song X."/>
            <person name="Pei D."/>
        </authorList>
    </citation>
    <scope>NUCLEOTIDE SEQUENCE [LARGE SCALE GENOMIC DNA]</scope>
    <source>
        <strain evidence="2">Sxm20200214</strain>
        <tissue evidence="2">Leaf</tissue>
    </source>
</reference>
<sequence length="112" mass="12135">MNFEASRFGGEARALVCRQSWHLALSSTCGAALGSFILFPGVDFVGRLWPPDILLILSSSQSFHGTAVLHVFLCGLSSRFVYHREFKAFRFGGGSVNNPLVLLCDLEVGLGS</sequence>
<evidence type="ECO:0000313" key="3">
    <source>
        <dbReference type="Proteomes" id="UP000886595"/>
    </source>
</evidence>
<keyword evidence="1" id="KW-1133">Transmembrane helix</keyword>
<feature type="transmembrane region" description="Helical" evidence="1">
    <location>
        <begin position="62"/>
        <end position="82"/>
    </location>
</feature>
<evidence type="ECO:0000256" key="1">
    <source>
        <dbReference type="SAM" id="Phobius"/>
    </source>
</evidence>
<protein>
    <submittedName>
        <fullName evidence="2">Uncharacterized protein</fullName>
    </submittedName>
</protein>
<keyword evidence="3" id="KW-1185">Reference proteome</keyword>
<evidence type="ECO:0000313" key="2">
    <source>
        <dbReference type="EMBL" id="KAG2323543.1"/>
    </source>
</evidence>
<dbReference type="AlphaFoldDB" id="A0A8X8B6Q4"/>
<gene>
    <name evidence="2" type="ORF">Bca52824_016756</name>
</gene>
<dbReference type="Proteomes" id="UP000886595">
    <property type="component" value="Unassembled WGS sequence"/>
</dbReference>